<dbReference type="Pfam" id="PF01687">
    <property type="entry name" value="Flavokinase"/>
    <property type="match status" value="1"/>
</dbReference>
<keyword evidence="5" id="KW-0285">Flavoprotein</keyword>
<proteinExistence type="predicted"/>
<organism evidence="18">
    <name type="scientific">Arion vulgaris</name>
    <dbReference type="NCBI Taxonomy" id="1028688"/>
    <lineage>
        <taxon>Eukaryota</taxon>
        <taxon>Metazoa</taxon>
        <taxon>Spiralia</taxon>
        <taxon>Lophotrochozoa</taxon>
        <taxon>Mollusca</taxon>
        <taxon>Gastropoda</taxon>
        <taxon>Heterobranchia</taxon>
        <taxon>Euthyneura</taxon>
        <taxon>Panpulmonata</taxon>
        <taxon>Eupulmonata</taxon>
        <taxon>Stylommatophora</taxon>
        <taxon>Helicina</taxon>
        <taxon>Arionoidea</taxon>
        <taxon>Arionidae</taxon>
        <taxon>Arion</taxon>
    </lineage>
</organism>
<name>A0A0B6Y7F2_9EUPU</name>
<evidence type="ECO:0000256" key="1">
    <source>
        <dbReference type="ARBA" id="ARBA00001947"/>
    </source>
</evidence>
<dbReference type="GO" id="GO:0009231">
    <property type="term" value="P:riboflavin biosynthetic process"/>
    <property type="evidence" value="ECO:0007669"/>
    <property type="project" value="InterPro"/>
</dbReference>
<comment type="catalytic activity">
    <reaction evidence="14">
        <text>riboflavin + ATP = FMN + ADP + H(+)</text>
        <dbReference type="Rhea" id="RHEA:14357"/>
        <dbReference type="ChEBI" id="CHEBI:15378"/>
        <dbReference type="ChEBI" id="CHEBI:30616"/>
        <dbReference type="ChEBI" id="CHEBI:57986"/>
        <dbReference type="ChEBI" id="CHEBI:58210"/>
        <dbReference type="ChEBI" id="CHEBI:456216"/>
        <dbReference type="EC" id="2.7.1.26"/>
    </reaction>
    <physiologicalReaction direction="left-to-right" evidence="14">
        <dbReference type="Rhea" id="RHEA:14358"/>
    </physiologicalReaction>
</comment>
<evidence type="ECO:0000259" key="17">
    <source>
        <dbReference type="SMART" id="SM00904"/>
    </source>
</evidence>
<evidence type="ECO:0000256" key="7">
    <source>
        <dbReference type="ARBA" id="ARBA00022679"/>
    </source>
</evidence>
<keyword evidence="12" id="KW-0067">ATP-binding</keyword>
<dbReference type="PANTHER" id="PTHR22749:SF6">
    <property type="entry name" value="RIBOFLAVIN KINASE"/>
    <property type="match status" value="1"/>
</dbReference>
<keyword evidence="7" id="KW-0808">Transferase</keyword>
<evidence type="ECO:0000256" key="5">
    <source>
        <dbReference type="ARBA" id="ARBA00022630"/>
    </source>
</evidence>
<evidence type="ECO:0000256" key="15">
    <source>
        <dbReference type="ARBA" id="ARBA00054097"/>
    </source>
</evidence>
<keyword evidence="8" id="KW-0479">Metal-binding</keyword>
<comment type="pathway">
    <text evidence="2">Cofactor biosynthesis; FMN biosynthesis; FMN from riboflavin (ATP route): step 1/1.</text>
</comment>
<dbReference type="GO" id="GO:0008531">
    <property type="term" value="F:riboflavin kinase activity"/>
    <property type="evidence" value="ECO:0007669"/>
    <property type="project" value="UniProtKB-EC"/>
</dbReference>
<dbReference type="InterPro" id="IPR015865">
    <property type="entry name" value="Riboflavin_kinase_bac/euk"/>
</dbReference>
<protein>
    <recommendedName>
        <fullName evidence="4">Riboflavin kinase</fullName>
        <ecNumber evidence="3">2.7.1.26</ecNumber>
    </recommendedName>
    <alternativeName>
        <fullName evidence="16">ATP:riboflavin 5'-phosphotransferase</fullName>
    </alternativeName>
    <alternativeName>
        <fullName evidence="13">Flavokinase</fullName>
    </alternativeName>
</protein>
<dbReference type="EC" id="2.7.1.26" evidence="3"/>
<evidence type="ECO:0000256" key="9">
    <source>
        <dbReference type="ARBA" id="ARBA00022741"/>
    </source>
</evidence>
<comment type="function">
    <text evidence="15">Catalyzes the phosphorylation of riboflavin (vitamin B2) to form flavin-mononucleotide (FMN), hence rate-limiting enzyme in the synthesis of FAD. Essential for TNF-induced reactive oxygen species (ROS) production. Through its interaction with both TNFRSF1A and CYBA, physically and functionally couples TNFRSF1A to NADPH oxidase. TNF-activation of RFK may enhance the incorporation of FAD in NADPH oxidase, a critical step for the assembly and activation of NADPH oxidase.</text>
</comment>
<reference evidence="18" key="1">
    <citation type="submission" date="2014-12" db="EMBL/GenBank/DDBJ databases">
        <title>Insight into the proteome of Arion vulgaris.</title>
        <authorList>
            <person name="Aradska J."/>
            <person name="Bulat T."/>
            <person name="Smidak R."/>
            <person name="Sarate P."/>
            <person name="Gangsoo J."/>
            <person name="Sialana F."/>
            <person name="Bilban M."/>
            <person name="Lubec G."/>
        </authorList>
    </citation>
    <scope>NUCLEOTIDE SEQUENCE</scope>
    <source>
        <tissue evidence="18">Skin</tissue>
    </source>
</reference>
<accession>A0A0B6Y7F2</accession>
<dbReference type="GO" id="GO:0009398">
    <property type="term" value="P:FMN biosynthetic process"/>
    <property type="evidence" value="ECO:0007669"/>
    <property type="project" value="UniProtKB-UniPathway"/>
</dbReference>
<evidence type="ECO:0000256" key="14">
    <source>
        <dbReference type="ARBA" id="ARBA00050912"/>
    </source>
</evidence>
<evidence type="ECO:0000256" key="13">
    <source>
        <dbReference type="ARBA" id="ARBA00029789"/>
    </source>
</evidence>
<evidence type="ECO:0000256" key="6">
    <source>
        <dbReference type="ARBA" id="ARBA00022643"/>
    </source>
</evidence>
<comment type="cofactor">
    <cofactor evidence="1">
        <name>Zn(2+)</name>
        <dbReference type="ChEBI" id="CHEBI:29105"/>
    </cofactor>
</comment>
<evidence type="ECO:0000313" key="18">
    <source>
        <dbReference type="EMBL" id="CEK52064.1"/>
    </source>
</evidence>
<dbReference type="GO" id="GO:0005524">
    <property type="term" value="F:ATP binding"/>
    <property type="evidence" value="ECO:0007669"/>
    <property type="project" value="UniProtKB-KW"/>
</dbReference>
<keyword evidence="6" id="KW-0288">FMN</keyword>
<feature type="non-terminal residue" evidence="18">
    <location>
        <position position="169"/>
    </location>
</feature>
<dbReference type="GO" id="GO:0046872">
    <property type="term" value="F:metal ion binding"/>
    <property type="evidence" value="ECO:0007669"/>
    <property type="project" value="UniProtKB-KW"/>
</dbReference>
<dbReference type="PANTHER" id="PTHR22749">
    <property type="entry name" value="RIBOFLAVIN KINASE/FMN ADENYLYLTRANSFERASE"/>
    <property type="match status" value="1"/>
</dbReference>
<evidence type="ECO:0000256" key="16">
    <source>
        <dbReference type="ARBA" id="ARBA00077632"/>
    </source>
</evidence>
<dbReference type="FunFam" id="2.40.30.30:FF:000002">
    <property type="entry name" value="Riboflavin kinase, putative"/>
    <property type="match status" value="1"/>
</dbReference>
<dbReference type="InterPro" id="IPR023468">
    <property type="entry name" value="Riboflavin_kinase"/>
</dbReference>
<feature type="domain" description="Riboflavin kinase" evidence="17">
    <location>
        <begin position="4"/>
        <end position="135"/>
    </location>
</feature>
<evidence type="ECO:0000256" key="11">
    <source>
        <dbReference type="ARBA" id="ARBA00022833"/>
    </source>
</evidence>
<keyword evidence="11" id="KW-0862">Zinc</keyword>
<evidence type="ECO:0000256" key="4">
    <source>
        <dbReference type="ARBA" id="ARBA00017394"/>
    </source>
</evidence>
<gene>
    <name evidence="18" type="primary">ORF15367</name>
</gene>
<dbReference type="EMBL" id="HACG01005199">
    <property type="protein sequence ID" value="CEK52064.1"/>
    <property type="molecule type" value="Transcribed_RNA"/>
</dbReference>
<evidence type="ECO:0000256" key="10">
    <source>
        <dbReference type="ARBA" id="ARBA00022777"/>
    </source>
</evidence>
<dbReference type="GO" id="GO:0005739">
    <property type="term" value="C:mitochondrion"/>
    <property type="evidence" value="ECO:0007669"/>
    <property type="project" value="TreeGrafter"/>
</dbReference>
<dbReference type="InterPro" id="IPR023465">
    <property type="entry name" value="Riboflavin_kinase_dom_sf"/>
</dbReference>
<dbReference type="SUPFAM" id="SSF82114">
    <property type="entry name" value="Riboflavin kinase-like"/>
    <property type="match status" value="1"/>
</dbReference>
<keyword evidence="9" id="KW-0547">Nucleotide-binding</keyword>
<keyword evidence="10" id="KW-0418">Kinase</keyword>
<dbReference type="SMART" id="SM00904">
    <property type="entry name" value="Flavokinase"/>
    <property type="match status" value="1"/>
</dbReference>
<evidence type="ECO:0000256" key="12">
    <source>
        <dbReference type="ARBA" id="ARBA00022840"/>
    </source>
</evidence>
<evidence type="ECO:0000256" key="3">
    <source>
        <dbReference type="ARBA" id="ARBA00012105"/>
    </source>
</evidence>
<dbReference type="Gene3D" id="2.40.30.30">
    <property type="entry name" value="Riboflavin kinase-like"/>
    <property type="match status" value="1"/>
</dbReference>
<evidence type="ECO:0000256" key="8">
    <source>
        <dbReference type="ARBA" id="ARBA00022723"/>
    </source>
</evidence>
<sequence length="169" mass="18853">MSSFEIFPYFTEGTVVTGFGRGGKEIGVPTANFEEDVVQKLPANFECGVYYGWAKISDDDNVYRMVQSVGWNPYYKNTLKTMETHLMHKFDNDFYGKHLKVIVLGYIRPMSDFDSLDALIAAIQKDIAEANKLLEEPTCLKYKNHSFFSISPAAVVSGQAVITPTAVSG</sequence>
<dbReference type="AlphaFoldDB" id="A0A0B6Y7F2"/>
<dbReference type="UniPathway" id="UPA00276">
    <property type="reaction ID" value="UER00406"/>
</dbReference>
<evidence type="ECO:0000256" key="2">
    <source>
        <dbReference type="ARBA" id="ARBA00005201"/>
    </source>
</evidence>